<dbReference type="AlphaFoldDB" id="A0A820VBD1"/>
<evidence type="ECO:0000313" key="6">
    <source>
        <dbReference type="EMBL" id="CAF4377949.1"/>
    </source>
</evidence>
<proteinExistence type="predicted"/>
<dbReference type="EMBL" id="CAJOBS010000113">
    <property type="protein sequence ID" value="CAF4498928.1"/>
    <property type="molecule type" value="Genomic_DNA"/>
</dbReference>
<dbReference type="Proteomes" id="UP000663851">
    <property type="component" value="Unassembled WGS sequence"/>
</dbReference>
<dbReference type="Proteomes" id="UP000663865">
    <property type="component" value="Unassembled WGS sequence"/>
</dbReference>
<reference evidence="7" key="1">
    <citation type="submission" date="2021-02" db="EMBL/GenBank/DDBJ databases">
        <authorList>
            <person name="Nowell W R."/>
        </authorList>
    </citation>
    <scope>NUCLEOTIDE SEQUENCE</scope>
</reference>
<evidence type="ECO:0000313" key="3">
    <source>
        <dbReference type="EMBL" id="CAF3578890.1"/>
    </source>
</evidence>
<evidence type="ECO:0000313" key="4">
    <source>
        <dbReference type="EMBL" id="CAF3760246.1"/>
    </source>
</evidence>
<dbReference type="EMBL" id="CAJNXB010000718">
    <property type="protein sequence ID" value="CAF3089180.1"/>
    <property type="molecule type" value="Genomic_DNA"/>
</dbReference>
<evidence type="ECO:0000313" key="5">
    <source>
        <dbReference type="EMBL" id="CAF4200699.1"/>
    </source>
</evidence>
<evidence type="ECO:0000313" key="8">
    <source>
        <dbReference type="EMBL" id="CAF4509866.1"/>
    </source>
</evidence>
<evidence type="ECO:0000313" key="1">
    <source>
        <dbReference type="EMBL" id="CAF3089180.1"/>
    </source>
</evidence>
<dbReference type="EMBL" id="CAJOBQ010001712">
    <property type="protein sequence ID" value="CAF4509866.1"/>
    <property type="molecule type" value="Genomic_DNA"/>
</dbReference>
<dbReference type="EMBL" id="CAJNYV010005592">
    <property type="protein sequence ID" value="CAF3760246.1"/>
    <property type="molecule type" value="Genomic_DNA"/>
</dbReference>
<dbReference type="EMBL" id="CAJOBO010001435">
    <property type="protein sequence ID" value="CAF4377949.1"/>
    <property type="molecule type" value="Genomic_DNA"/>
</dbReference>
<gene>
    <name evidence="3" type="ORF">FME351_LOCUS20846</name>
    <name evidence="6" type="ORF">HFQ381_LOCUS18522</name>
    <name evidence="4" type="ORF">KIK155_LOCUS30222</name>
    <name evidence="2" type="ORF">LUA448_LOCUS22543</name>
    <name evidence="1" type="ORF">TIS948_LOCUS6245</name>
    <name evidence="7" type="ORF">TOA249_LOCUS3262</name>
    <name evidence="8" type="ORF">TSG867_LOCUS21779</name>
    <name evidence="5" type="ORF">UJA718_LOCUS6534</name>
</gene>
<organism evidence="7 9">
    <name type="scientific">Rotaria socialis</name>
    <dbReference type="NCBI Taxonomy" id="392032"/>
    <lineage>
        <taxon>Eukaryota</taxon>
        <taxon>Metazoa</taxon>
        <taxon>Spiralia</taxon>
        <taxon>Gnathifera</taxon>
        <taxon>Rotifera</taxon>
        <taxon>Eurotatoria</taxon>
        <taxon>Bdelloidea</taxon>
        <taxon>Philodinida</taxon>
        <taxon>Philodinidae</taxon>
        <taxon>Rotaria</taxon>
    </lineage>
</organism>
<evidence type="ECO:0000313" key="10">
    <source>
        <dbReference type="Proteomes" id="UP000663873"/>
    </source>
</evidence>
<dbReference type="Proteomes" id="UP000663833">
    <property type="component" value="Unassembled WGS sequence"/>
</dbReference>
<dbReference type="EMBL" id="CAJOBP010000615">
    <property type="protein sequence ID" value="CAF4200699.1"/>
    <property type="molecule type" value="Genomic_DNA"/>
</dbReference>
<dbReference type="EMBL" id="CAJNYD010002923">
    <property type="protein sequence ID" value="CAF3459532.1"/>
    <property type="molecule type" value="Genomic_DNA"/>
</dbReference>
<dbReference type="Proteomes" id="UP000663869">
    <property type="component" value="Unassembled WGS sequence"/>
</dbReference>
<dbReference type="Proteomes" id="UP000663825">
    <property type="component" value="Unassembled WGS sequence"/>
</dbReference>
<evidence type="ECO:0000313" key="2">
    <source>
        <dbReference type="EMBL" id="CAF3459532.1"/>
    </source>
</evidence>
<sequence>MSLTPETSTTVDQQTDHLCVKQLICDDAQCRERISNKAKRINDEIKNDFHKIVQNNTEDDQTNFNSTWNILCLISEKISNQLIFLFHNDKIPLIIEKYIKHKSTKHAFEKNLNYEMYQNFEGFIMNEQL</sequence>
<comment type="caution">
    <text evidence="7">The sequence shown here is derived from an EMBL/GenBank/DDBJ whole genome shotgun (WGS) entry which is preliminary data.</text>
</comment>
<name>A0A820VBD1_9BILA</name>
<evidence type="ECO:0000313" key="7">
    <source>
        <dbReference type="EMBL" id="CAF4498928.1"/>
    </source>
</evidence>
<dbReference type="Proteomes" id="UP000663862">
    <property type="component" value="Unassembled WGS sequence"/>
</dbReference>
<keyword evidence="10" id="KW-1185">Reference proteome</keyword>
<evidence type="ECO:0000313" key="9">
    <source>
        <dbReference type="Proteomes" id="UP000663838"/>
    </source>
</evidence>
<dbReference type="EMBL" id="CAJNYU010002678">
    <property type="protein sequence ID" value="CAF3578890.1"/>
    <property type="molecule type" value="Genomic_DNA"/>
</dbReference>
<dbReference type="Proteomes" id="UP000663838">
    <property type="component" value="Unassembled WGS sequence"/>
</dbReference>
<dbReference type="Proteomes" id="UP000663873">
    <property type="component" value="Unassembled WGS sequence"/>
</dbReference>
<dbReference type="OrthoDB" id="10053326at2759"/>
<accession>A0A820VBD1</accession>
<protein>
    <submittedName>
        <fullName evidence="7">Uncharacterized protein</fullName>
    </submittedName>
</protein>